<organism evidence="2 3">
    <name type="scientific">Amycolatopsis arida</name>
    <dbReference type="NCBI Taxonomy" id="587909"/>
    <lineage>
        <taxon>Bacteria</taxon>
        <taxon>Bacillati</taxon>
        <taxon>Actinomycetota</taxon>
        <taxon>Actinomycetes</taxon>
        <taxon>Pseudonocardiales</taxon>
        <taxon>Pseudonocardiaceae</taxon>
        <taxon>Amycolatopsis</taxon>
    </lineage>
</organism>
<reference evidence="3" key="1">
    <citation type="submission" date="2016-10" db="EMBL/GenBank/DDBJ databases">
        <authorList>
            <person name="Varghese N."/>
            <person name="Submissions S."/>
        </authorList>
    </citation>
    <scope>NUCLEOTIDE SEQUENCE [LARGE SCALE GENOMIC DNA]</scope>
    <source>
        <strain evidence="3">CGMCC 4.5579</strain>
    </source>
</reference>
<dbReference type="Proteomes" id="UP000198727">
    <property type="component" value="Unassembled WGS sequence"/>
</dbReference>
<dbReference type="EMBL" id="FOWW01000002">
    <property type="protein sequence ID" value="SFP43703.1"/>
    <property type="molecule type" value="Genomic_DNA"/>
</dbReference>
<sequence length="118" mass="12846">MCVMTALHSGRLLVSTVLDMAMMSAPAAQAHNGYVTSNRPACNGVVEGHSNDTGTVWTTYRRQGSCKGHAWIRVKTNLGWSSWKHAPGSAVLVIDDRIYATEHKGCSGCYVKGIYHNH</sequence>
<evidence type="ECO:0000256" key="1">
    <source>
        <dbReference type="SAM" id="SignalP"/>
    </source>
</evidence>
<gene>
    <name evidence="2" type="ORF">SAMN05421810_102580</name>
</gene>
<feature type="signal peptide" evidence="1">
    <location>
        <begin position="1"/>
        <end position="30"/>
    </location>
</feature>
<proteinExistence type="predicted"/>
<evidence type="ECO:0000313" key="2">
    <source>
        <dbReference type="EMBL" id="SFP43703.1"/>
    </source>
</evidence>
<dbReference type="AlphaFoldDB" id="A0A1I5QBT5"/>
<name>A0A1I5QBT5_9PSEU</name>
<keyword evidence="3" id="KW-1185">Reference proteome</keyword>
<accession>A0A1I5QBT5</accession>
<evidence type="ECO:0000313" key="3">
    <source>
        <dbReference type="Proteomes" id="UP000198727"/>
    </source>
</evidence>
<protein>
    <submittedName>
        <fullName evidence="2">Uncharacterized protein</fullName>
    </submittedName>
</protein>
<feature type="chain" id="PRO_5011705301" evidence="1">
    <location>
        <begin position="31"/>
        <end position="118"/>
    </location>
</feature>
<keyword evidence="1" id="KW-0732">Signal</keyword>